<dbReference type="Proteomes" id="UP001461498">
    <property type="component" value="Unassembled WGS sequence"/>
</dbReference>
<reference evidence="2 3" key="1">
    <citation type="submission" date="2022-12" db="EMBL/GenBank/DDBJ databases">
        <title>Chromosome-level genome assembly of true bugs.</title>
        <authorList>
            <person name="Ma L."/>
            <person name="Li H."/>
        </authorList>
    </citation>
    <scope>NUCLEOTIDE SEQUENCE [LARGE SCALE GENOMIC DNA]</scope>
    <source>
        <strain evidence="2">Lab_2022b</strain>
    </source>
</reference>
<proteinExistence type="predicted"/>
<comment type="caution">
    <text evidence="2">The sequence shown here is derived from an EMBL/GenBank/DDBJ whole genome shotgun (WGS) entry which is preliminary data.</text>
</comment>
<sequence>MIKGLDEEQPIQQGFVNIYVTGNDEIKSKEKLIRKQFKLDKNDDVNINDDENINNDENINDDGDDDKEYEDGNDEDSLEAKILGNYLEMFYYILEQRIDKARNRKPGIFEDPTNKLNKLDEEALGEEEMGEDVVDEDVNEVEEKKKLLDEEYGIYYYLKYPWFDGD</sequence>
<evidence type="ECO:0000256" key="1">
    <source>
        <dbReference type="SAM" id="MobiDB-lite"/>
    </source>
</evidence>
<keyword evidence="3" id="KW-1185">Reference proteome</keyword>
<feature type="compositionally biased region" description="Acidic residues" evidence="1">
    <location>
        <begin position="46"/>
        <end position="75"/>
    </location>
</feature>
<dbReference type="AlphaFoldDB" id="A0AAW1D542"/>
<gene>
    <name evidence="2" type="ORF">O3M35_010010</name>
</gene>
<name>A0AAW1D542_9HEMI</name>
<evidence type="ECO:0000313" key="2">
    <source>
        <dbReference type="EMBL" id="KAK9503460.1"/>
    </source>
</evidence>
<protein>
    <submittedName>
        <fullName evidence="2">Uncharacterized protein</fullName>
    </submittedName>
</protein>
<organism evidence="2 3">
    <name type="scientific">Rhynocoris fuscipes</name>
    <dbReference type="NCBI Taxonomy" id="488301"/>
    <lineage>
        <taxon>Eukaryota</taxon>
        <taxon>Metazoa</taxon>
        <taxon>Ecdysozoa</taxon>
        <taxon>Arthropoda</taxon>
        <taxon>Hexapoda</taxon>
        <taxon>Insecta</taxon>
        <taxon>Pterygota</taxon>
        <taxon>Neoptera</taxon>
        <taxon>Paraneoptera</taxon>
        <taxon>Hemiptera</taxon>
        <taxon>Heteroptera</taxon>
        <taxon>Panheteroptera</taxon>
        <taxon>Cimicomorpha</taxon>
        <taxon>Reduviidae</taxon>
        <taxon>Harpactorinae</taxon>
        <taxon>Harpactorini</taxon>
        <taxon>Rhynocoris</taxon>
    </lineage>
</organism>
<accession>A0AAW1D542</accession>
<evidence type="ECO:0000313" key="3">
    <source>
        <dbReference type="Proteomes" id="UP001461498"/>
    </source>
</evidence>
<feature type="region of interest" description="Disordered" evidence="1">
    <location>
        <begin position="44"/>
        <end position="75"/>
    </location>
</feature>
<dbReference type="EMBL" id="JAPXFL010000007">
    <property type="protein sequence ID" value="KAK9503460.1"/>
    <property type="molecule type" value="Genomic_DNA"/>
</dbReference>